<name>A0A8K0IJ80_COCNU</name>
<organism evidence="1 2">
    <name type="scientific">Cocos nucifera</name>
    <name type="common">Coconut palm</name>
    <dbReference type="NCBI Taxonomy" id="13894"/>
    <lineage>
        <taxon>Eukaryota</taxon>
        <taxon>Viridiplantae</taxon>
        <taxon>Streptophyta</taxon>
        <taxon>Embryophyta</taxon>
        <taxon>Tracheophyta</taxon>
        <taxon>Spermatophyta</taxon>
        <taxon>Magnoliopsida</taxon>
        <taxon>Liliopsida</taxon>
        <taxon>Arecaceae</taxon>
        <taxon>Arecoideae</taxon>
        <taxon>Cocoseae</taxon>
        <taxon>Attaleinae</taxon>
        <taxon>Cocos</taxon>
    </lineage>
</organism>
<dbReference type="Proteomes" id="UP000797356">
    <property type="component" value="Chromosome 8"/>
</dbReference>
<dbReference type="PANTHER" id="PTHR37218:SF2">
    <property type="entry name" value="COILED-COIL PROTEIN"/>
    <property type="match status" value="1"/>
</dbReference>
<sequence>MIYRECRIKIVRKRWARKHSGEHSLQHLARYLEAKRKKQKKAKTHDVPDFPGHEEIKFGEIVGAPPKLSLPEDKSGSLWEERREAKGAGARTASFLIKKTVLDKSGSLWEERREAKGAGARTASFLIKKTVLHSLQHLSRYLEAKRKKQKKAKTHDVPDFPGHEEIKFGEIVGAPPKLSLPEHSLQHLSRYLEAKRKKQKKAKTHDVPDFPGHEEIKFGEIVGAPPKLSLPEVSIPSEFCVLVNNFLQN</sequence>
<keyword evidence="2" id="KW-1185">Reference proteome</keyword>
<reference evidence="1" key="1">
    <citation type="journal article" date="2017" name="Gigascience">
        <title>The genome draft of coconut (Cocos nucifera).</title>
        <authorList>
            <person name="Xiao Y."/>
            <person name="Xu P."/>
            <person name="Fan H."/>
            <person name="Baudouin L."/>
            <person name="Xia W."/>
            <person name="Bocs S."/>
            <person name="Xu J."/>
            <person name="Li Q."/>
            <person name="Guo A."/>
            <person name="Zhou L."/>
            <person name="Li J."/>
            <person name="Wu Y."/>
            <person name="Ma Z."/>
            <person name="Armero A."/>
            <person name="Issali A.E."/>
            <person name="Liu N."/>
            <person name="Peng M."/>
            <person name="Yang Y."/>
        </authorList>
    </citation>
    <scope>NUCLEOTIDE SEQUENCE</scope>
    <source>
        <tissue evidence="1">Spear leaf of Hainan Tall coconut</tissue>
    </source>
</reference>
<evidence type="ECO:0000313" key="2">
    <source>
        <dbReference type="Proteomes" id="UP000797356"/>
    </source>
</evidence>
<reference evidence="1" key="2">
    <citation type="submission" date="2019-07" db="EMBL/GenBank/DDBJ databases">
        <authorList>
            <person name="Yang Y."/>
            <person name="Bocs S."/>
            <person name="Baudouin L."/>
        </authorList>
    </citation>
    <scope>NUCLEOTIDE SEQUENCE</scope>
    <source>
        <tissue evidence="1">Spear leaf of Hainan Tall coconut</tissue>
    </source>
</reference>
<proteinExistence type="predicted"/>
<evidence type="ECO:0000313" key="1">
    <source>
        <dbReference type="EMBL" id="KAG1359181.1"/>
    </source>
</evidence>
<dbReference type="PANTHER" id="PTHR37218">
    <property type="entry name" value="COILED-COIL PROTEIN"/>
    <property type="match status" value="1"/>
</dbReference>
<gene>
    <name evidence="1" type="ORF">COCNU_08G006270</name>
</gene>
<dbReference type="AlphaFoldDB" id="A0A8K0IJ80"/>
<comment type="caution">
    <text evidence="1">The sequence shown here is derived from an EMBL/GenBank/DDBJ whole genome shotgun (WGS) entry which is preliminary data.</text>
</comment>
<dbReference type="EMBL" id="CM017879">
    <property type="protein sequence ID" value="KAG1359181.1"/>
    <property type="molecule type" value="Genomic_DNA"/>
</dbReference>
<accession>A0A8K0IJ80</accession>
<protein>
    <submittedName>
        <fullName evidence="1">Uncharacterized protein</fullName>
    </submittedName>
</protein>